<accession>A0ABW9G6W7</accession>
<dbReference type="SUPFAM" id="SSF56954">
    <property type="entry name" value="Outer membrane efflux proteins (OEP)"/>
    <property type="match status" value="1"/>
</dbReference>
<sequence>MIKLLKMVPFLLLTGCAAVGPDWKAPTTPLSVKFTDGGSTSINNVAYRAWWRDFNDPLLTKLVEQGFDQSLDILKAKEQIREAEAKLRQTGVNSALSGSASFDRLRSGTEGQGVSMSSESSLNANFVIDLFGGIRREREAAASYLAAAQANVGTERLAWLAELIADYSNARYYQQALALTRNTIATRKETLAITQRELAVGSATQYELAEAEAALQSAQAELPSYLAQFRASVFSIATLIDKPAGPLMVEMQQTSNQLLIPNSFNTGLPADLLRNRPDIRYYEAILHQQVATVGEDESSLYPSITLTGSISNTDSVNSWSFGPSISLGIFNRGALHAKRDAQISAAKQAEIDWRSTVKSAVEDVQVAQSNLSLYQEQAKLLNKAAASYGKALKLGRNNYRNGAMTLLDLLDTVRSEASAQISAASAHNSEVKEWATLQISIGAGAGYSDTKASENADQKEYKTVSME</sequence>
<gene>
    <name evidence="3" type="ORF">ABUE30_09100</name>
</gene>
<keyword evidence="2" id="KW-0812">Transmembrane</keyword>
<evidence type="ECO:0000256" key="2">
    <source>
        <dbReference type="RuleBase" id="RU362097"/>
    </source>
</evidence>
<keyword evidence="2" id="KW-0732">Signal</keyword>
<keyword evidence="2" id="KW-0472">Membrane</keyword>
<evidence type="ECO:0000313" key="3">
    <source>
        <dbReference type="EMBL" id="MFM2485217.1"/>
    </source>
</evidence>
<evidence type="ECO:0000256" key="1">
    <source>
        <dbReference type="ARBA" id="ARBA00007613"/>
    </source>
</evidence>
<dbReference type="Gene3D" id="2.20.200.10">
    <property type="entry name" value="Outer membrane efflux proteins (OEP)"/>
    <property type="match status" value="1"/>
</dbReference>
<comment type="caution">
    <text evidence="3">The sequence shown here is derived from an EMBL/GenBank/DDBJ whole genome shotgun (WGS) entry which is preliminary data.</text>
</comment>
<proteinExistence type="inferred from homology"/>
<dbReference type="RefSeq" id="WP_408623427.1">
    <property type="nucleotide sequence ID" value="NZ_JBEQCT010000003.1"/>
</dbReference>
<keyword evidence="4" id="KW-1185">Reference proteome</keyword>
<dbReference type="InterPro" id="IPR010131">
    <property type="entry name" value="MdtP/NodT-like"/>
</dbReference>
<dbReference type="EMBL" id="JBEQCT010000003">
    <property type="protein sequence ID" value="MFM2485217.1"/>
    <property type="molecule type" value="Genomic_DNA"/>
</dbReference>
<comment type="subcellular location">
    <subcellularLocation>
        <location evidence="2">Cell outer membrane</location>
        <topology evidence="2">Lipid-anchor</topology>
    </subcellularLocation>
</comment>
<evidence type="ECO:0000313" key="4">
    <source>
        <dbReference type="Proteomes" id="UP001629953"/>
    </source>
</evidence>
<comment type="similarity">
    <text evidence="1 2">Belongs to the outer membrane factor (OMF) (TC 1.B.17) family.</text>
</comment>
<dbReference type="Gene3D" id="1.20.1600.10">
    <property type="entry name" value="Outer membrane efflux proteins (OEP)"/>
    <property type="match status" value="1"/>
</dbReference>
<dbReference type="NCBIfam" id="TIGR01845">
    <property type="entry name" value="outer_NodT"/>
    <property type="match status" value="1"/>
</dbReference>
<feature type="chain" id="PRO_5044950865" evidence="2">
    <location>
        <begin position="20"/>
        <end position="467"/>
    </location>
</feature>
<reference evidence="3 4" key="1">
    <citation type="journal article" date="2013" name="Int. J. Syst. Evol. Microbiol.">
        <title>Celerinatantimonas yamalensis sp. nov., a cold-adapted diazotrophic bacterium from a cold permafrost brine.</title>
        <authorList>
            <person name="Shcherbakova V."/>
            <person name="Chuvilskaya N."/>
            <person name="Rivkina E."/>
            <person name="Demidov N."/>
            <person name="Uchaeva V."/>
            <person name="Suetin S."/>
            <person name="Suzina N."/>
            <person name="Gilichinsky D."/>
        </authorList>
    </citation>
    <scope>NUCLEOTIDE SEQUENCE [LARGE SCALE GENOMIC DNA]</scope>
    <source>
        <strain evidence="3 4">C7</strain>
    </source>
</reference>
<dbReference type="PANTHER" id="PTHR30203:SF30">
    <property type="entry name" value="OUTER MEMBRANE PROTEIN-RELATED"/>
    <property type="match status" value="1"/>
</dbReference>
<feature type="signal peptide" evidence="2">
    <location>
        <begin position="1"/>
        <end position="19"/>
    </location>
</feature>
<keyword evidence="2" id="KW-0449">Lipoprotein</keyword>
<name>A0ABW9G6W7_9GAMM</name>
<keyword evidence="2" id="KW-0564">Palmitate</keyword>
<dbReference type="Proteomes" id="UP001629953">
    <property type="component" value="Unassembled WGS sequence"/>
</dbReference>
<dbReference type="PANTHER" id="PTHR30203">
    <property type="entry name" value="OUTER MEMBRANE CATION EFFLUX PROTEIN"/>
    <property type="match status" value="1"/>
</dbReference>
<dbReference type="Pfam" id="PF02321">
    <property type="entry name" value="OEP"/>
    <property type="match status" value="2"/>
</dbReference>
<dbReference type="InterPro" id="IPR003423">
    <property type="entry name" value="OMP_efflux"/>
</dbReference>
<keyword evidence="2" id="KW-1134">Transmembrane beta strand</keyword>
<protein>
    <submittedName>
        <fullName evidence="3">Efflux transporter outer membrane subunit</fullName>
    </submittedName>
</protein>
<organism evidence="3 4">
    <name type="scientific">Celerinatantimonas yamalensis</name>
    <dbReference type="NCBI Taxonomy" id="559956"/>
    <lineage>
        <taxon>Bacteria</taxon>
        <taxon>Pseudomonadati</taxon>
        <taxon>Pseudomonadota</taxon>
        <taxon>Gammaproteobacteria</taxon>
        <taxon>Celerinatantimonadaceae</taxon>
        <taxon>Celerinatantimonas</taxon>
    </lineage>
</organism>